<gene>
    <name evidence="2" type="ORF">DQX05_07085</name>
</gene>
<proteinExistence type="predicted"/>
<dbReference type="SUPFAM" id="SSF53098">
    <property type="entry name" value="Ribonuclease H-like"/>
    <property type="match status" value="1"/>
</dbReference>
<name>A0A3A3GK24_PANTH</name>
<dbReference type="InterPro" id="IPR001584">
    <property type="entry name" value="Integrase_cat-core"/>
</dbReference>
<dbReference type="PANTHER" id="PTHR46889">
    <property type="entry name" value="TRANSPOSASE INSF FOR INSERTION SEQUENCE IS3B-RELATED"/>
    <property type="match status" value="1"/>
</dbReference>
<accession>A0A3A3GK24</accession>
<dbReference type="Pfam" id="PF00665">
    <property type="entry name" value="rve"/>
    <property type="match status" value="1"/>
</dbReference>
<dbReference type="Gene3D" id="3.30.420.10">
    <property type="entry name" value="Ribonuclease H-like superfamily/Ribonuclease H"/>
    <property type="match status" value="1"/>
</dbReference>
<dbReference type="PANTHER" id="PTHR46889:SF4">
    <property type="entry name" value="TRANSPOSASE INSO FOR INSERTION SEQUENCE ELEMENT IS911B-RELATED"/>
    <property type="match status" value="1"/>
</dbReference>
<dbReference type="GO" id="GO:0003676">
    <property type="term" value="F:nucleic acid binding"/>
    <property type="evidence" value="ECO:0007669"/>
    <property type="project" value="InterPro"/>
</dbReference>
<evidence type="ECO:0000313" key="2">
    <source>
        <dbReference type="EMBL" id="RJG25213.1"/>
    </source>
</evidence>
<evidence type="ECO:0000259" key="1">
    <source>
        <dbReference type="Pfam" id="PF00665"/>
    </source>
</evidence>
<feature type="domain" description="Integrase catalytic" evidence="1">
    <location>
        <begin position="6"/>
        <end position="60"/>
    </location>
</feature>
<dbReference type="InterPro" id="IPR036397">
    <property type="entry name" value="RNaseH_sf"/>
</dbReference>
<sequence>MCAAKRDSLVFQTLKKALQKAPGSKPLFHSDRGYQYTSLGFKKILDDNEMTQSMSRVGRCIDNGPMEFRTKAA</sequence>
<dbReference type="InterPro" id="IPR050900">
    <property type="entry name" value="Transposase_IS3/IS150/IS904"/>
</dbReference>
<dbReference type="InterPro" id="IPR012337">
    <property type="entry name" value="RNaseH-like_sf"/>
</dbReference>
<dbReference type="EMBL" id="QYZD01000004">
    <property type="protein sequence ID" value="RJG25213.1"/>
    <property type="molecule type" value="Genomic_DNA"/>
</dbReference>
<evidence type="ECO:0000313" key="3">
    <source>
        <dbReference type="Proteomes" id="UP000266177"/>
    </source>
</evidence>
<dbReference type="GO" id="GO:0015074">
    <property type="term" value="P:DNA integration"/>
    <property type="evidence" value="ECO:0007669"/>
    <property type="project" value="InterPro"/>
</dbReference>
<comment type="caution">
    <text evidence="2">The sequence shown here is derived from an EMBL/GenBank/DDBJ whole genome shotgun (WGS) entry which is preliminary data.</text>
</comment>
<reference evidence="2 3" key="1">
    <citation type="submission" date="2018-09" db="EMBL/GenBank/DDBJ databases">
        <title>Paenibacillus SK2017-BO5.</title>
        <authorList>
            <person name="Piskunova J.V."/>
            <person name="Dubiley S.A."/>
            <person name="Severinov K.V."/>
        </authorList>
    </citation>
    <scope>NUCLEOTIDE SEQUENCE [LARGE SCALE GENOMIC DNA]</scope>
    <source>
        <strain evidence="2 3">BO5</strain>
    </source>
</reference>
<organism evidence="2 3">
    <name type="scientific">Paenibacillus thiaminolyticus</name>
    <name type="common">Bacillus thiaminolyticus</name>
    <dbReference type="NCBI Taxonomy" id="49283"/>
    <lineage>
        <taxon>Bacteria</taxon>
        <taxon>Bacillati</taxon>
        <taxon>Bacillota</taxon>
        <taxon>Bacilli</taxon>
        <taxon>Bacillales</taxon>
        <taxon>Paenibacillaceae</taxon>
        <taxon>Paenibacillus</taxon>
    </lineage>
</organism>
<dbReference type="OrthoDB" id="9781005at2"/>
<dbReference type="Proteomes" id="UP000266177">
    <property type="component" value="Unassembled WGS sequence"/>
</dbReference>
<protein>
    <submittedName>
        <fullName evidence="2">Transposase</fullName>
    </submittedName>
</protein>
<dbReference type="AlphaFoldDB" id="A0A3A3GK24"/>